<dbReference type="InterPro" id="IPR004435">
    <property type="entry name" value="MobB_dom"/>
</dbReference>
<dbReference type="GO" id="GO:0005525">
    <property type="term" value="F:GTP binding"/>
    <property type="evidence" value="ECO:0007669"/>
    <property type="project" value="InterPro"/>
</dbReference>
<evidence type="ECO:0000313" key="3">
    <source>
        <dbReference type="Proteomes" id="UP001218895"/>
    </source>
</evidence>
<dbReference type="Gene3D" id="3.40.50.300">
    <property type="entry name" value="P-loop containing nucleotide triphosphate hydrolases"/>
    <property type="match status" value="1"/>
</dbReference>
<dbReference type="EMBL" id="CP091092">
    <property type="protein sequence ID" value="WFN37545.1"/>
    <property type="molecule type" value="Genomic_DNA"/>
</dbReference>
<dbReference type="NCBIfam" id="TIGR00176">
    <property type="entry name" value="mobB"/>
    <property type="match status" value="1"/>
</dbReference>
<organism evidence="2 3">
    <name type="scientific">Methanomicrobium antiquum</name>
    <dbReference type="NCBI Taxonomy" id="487686"/>
    <lineage>
        <taxon>Archaea</taxon>
        <taxon>Methanobacteriati</taxon>
        <taxon>Methanobacteriota</taxon>
        <taxon>Stenosarchaea group</taxon>
        <taxon>Methanomicrobia</taxon>
        <taxon>Methanomicrobiales</taxon>
        <taxon>Methanomicrobiaceae</taxon>
        <taxon>Methanomicrobium</taxon>
    </lineage>
</organism>
<dbReference type="InterPro" id="IPR003448">
    <property type="entry name" value="Mopterin_biosynth_MoaE"/>
</dbReference>
<evidence type="ECO:0000313" key="2">
    <source>
        <dbReference type="EMBL" id="WFN37545.1"/>
    </source>
</evidence>
<dbReference type="InterPro" id="IPR027417">
    <property type="entry name" value="P-loop_NTPase"/>
</dbReference>
<dbReference type="AlphaFoldDB" id="A0AAF0FPZ6"/>
<name>A0AAF0FPZ6_9EURY</name>
<evidence type="ECO:0000259" key="1">
    <source>
        <dbReference type="Pfam" id="PF03205"/>
    </source>
</evidence>
<dbReference type="GO" id="GO:0006777">
    <property type="term" value="P:Mo-molybdopterin cofactor biosynthetic process"/>
    <property type="evidence" value="ECO:0007669"/>
    <property type="project" value="InterPro"/>
</dbReference>
<proteinExistence type="predicted"/>
<protein>
    <submittedName>
        <fullName evidence="2">Molybdopterin-guanine dinucleotide biosynthesis protein B</fullName>
    </submittedName>
</protein>
<dbReference type="SUPFAM" id="SSF52540">
    <property type="entry name" value="P-loop containing nucleoside triphosphate hydrolases"/>
    <property type="match status" value="1"/>
</dbReference>
<reference evidence="2" key="1">
    <citation type="submission" date="2022-01" db="EMBL/GenBank/DDBJ databases">
        <title>Complete genome of Methanomicrobium antiquum DSM 21220.</title>
        <authorList>
            <person name="Chen S.-C."/>
            <person name="You Y.-T."/>
            <person name="Zhou Y.-Z."/>
            <person name="Lai M.-C."/>
        </authorList>
    </citation>
    <scope>NUCLEOTIDE SEQUENCE</scope>
    <source>
        <strain evidence="2">DSM 21220</strain>
    </source>
</reference>
<dbReference type="KEGG" id="manq:L1994_03925"/>
<dbReference type="InterPro" id="IPR036563">
    <property type="entry name" value="MoaE_sf"/>
</dbReference>
<dbReference type="Pfam" id="PF02391">
    <property type="entry name" value="MoaE"/>
    <property type="match status" value="1"/>
</dbReference>
<dbReference type="PANTHER" id="PTHR40072">
    <property type="entry name" value="MOLYBDOPTERIN-GUANINE DINUCLEOTIDE BIOSYNTHESIS ADAPTER PROTEIN-RELATED"/>
    <property type="match status" value="1"/>
</dbReference>
<keyword evidence="3" id="KW-1185">Reference proteome</keyword>
<dbReference type="Pfam" id="PF03205">
    <property type="entry name" value="MobB"/>
    <property type="match status" value="1"/>
</dbReference>
<dbReference type="RefSeq" id="WP_278100385.1">
    <property type="nucleotide sequence ID" value="NZ_CP091092.1"/>
</dbReference>
<dbReference type="Proteomes" id="UP001218895">
    <property type="component" value="Chromosome"/>
</dbReference>
<dbReference type="InterPro" id="IPR052539">
    <property type="entry name" value="MGD_biosynthesis_adapter"/>
</dbReference>
<dbReference type="GeneID" id="79949517"/>
<sequence length="259" mass="29037">MKIIHLTGHSNSGKTTLIHKLLDKMVLMFPKKVGVIKHMGHHNFEMPKGKDTTTHYEHGAYVVGGLDSNKSMVAINSNELSDILDLFSDAGIEYAIIEGFKDEGFKKIVLGELELDNVIMKNPDVDEIINSLEKFDDYYTMQGIIKKIKSETDMPHAGAILSFNGIVREYTKDTRTTHLDFNDKKSVEKIISDIEKEVKEVPGVLNAKFHHSTGRINAGGDLTYLVIISSHRQEAFLAMMNAIDRLKAELHDAGKELVE</sequence>
<gene>
    <name evidence="2" type="primary">mobB</name>
    <name evidence="2" type="ORF">L1994_03925</name>
</gene>
<accession>A0AAF0FPZ6</accession>
<dbReference type="SUPFAM" id="SSF54690">
    <property type="entry name" value="Molybdopterin synthase subunit MoaE"/>
    <property type="match status" value="1"/>
</dbReference>
<feature type="domain" description="Molybdopterin-guanine dinucleotide biosynthesis protein B (MobB)" evidence="1">
    <location>
        <begin position="3"/>
        <end position="117"/>
    </location>
</feature>
<dbReference type="PANTHER" id="PTHR40072:SF1">
    <property type="entry name" value="MOLYBDOPTERIN-GUANINE DINUCLEOTIDE BIOSYNTHESIS ADAPTER PROTEIN"/>
    <property type="match status" value="1"/>
</dbReference>